<organism evidence="2 3">
    <name type="scientific">Hydrogenophaga crassostreae</name>
    <dbReference type="NCBI Taxonomy" id="1763535"/>
    <lineage>
        <taxon>Bacteria</taxon>
        <taxon>Pseudomonadati</taxon>
        <taxon>Pseudomonadota</taxon>
        <taxon>Betaproteobacteria</taxon>
        <taxon>Burkholderiales</taxon>
        <taxon>Comamonadaceae</taxon>
        <taxon>Hydrogenophaga</taxon>
    </lineage>
</organism>
<comment type="caution">
    <text evidence="2">The sequence shown here is derived from an EMBL/GenBank/DDBJ whole genome shotgun (WGS) entry which is preliminary data.</text>
</comment>
<sequence>MRVNLRLWYALTSANLIAQREAPMSDPGMNGLRLPYFGDVLLVLDPDLQSAAFAIEEGVPFQAPPATQVLETQPAPRSTSPVKPPDSLFKGRWMGRS</sequence>
<evidence type="ECO:0000313" key="2">
    <source>
        <dbReference type="EMBL" id="OAD44171.1"/>
    </source>
</evidence>
<keyword evidence="3" id="KW-1185">Reference proteome</keyword>
<gene>
    <name evidence="2" type="ORF">LPB72_01330</name>
</gene>
<reference evidence="2 3" key="1">
    <citation type="submission" date="2016-02" db="EMBL/GenBank/DDBJ databases">
        <title>Draft genome sequence of Hydrogenophaga sp. LPB0072.</title>
        <authorList>
            <person name="Shin S.-K."/>
            <person name="Yi H."/>
        </authorList>
    </citation>
    <scope>NUCLEOTIDE SEQUENCE [LARGE SCALE GENOMIC DNA]</scope>
    <source>
        <strain evidence="2 3">LPB0072</strain>
    </source>
</reference>
<feature type="compositionally biased region" description="Polar residues" evidence="1">
    <location>
        <begin position="71"/>
        <end position="81"/>
    </location>
</feature>
<feature type="region of interest" description="Disordered" evidence="1">
    <location>
        <begin position="71"/>
        <end position="97"/>
    </location>
</feature>
<protein>
    <recommendedName>
        <fullName evidence="4">CheW-like domain-containing protein</fullName>
    </recommendedName>
</protein>
<evidence type="ECO:0008006" key="4">
    <source>
        <dbReference type="Google" id="ProtNLM"/>
    </source>
</evidence>
<dbReference type="EMBL" id="LVWD01000001">
    <property type="protein sequence ID" value="OAD44171.1"/>
    <property type="molecule type" value="Genomic_DNA"/>
</dbReference>
<dbReference type="Proteomes" id="UP000185657">
    <property type="component" value="Unassembled WGS sequence"/>
</dbReference>
<evidence type="ECO:0000256" key="1">
    <source>
        <dbReference type="SAM" id="MobiDB-lite"/>
    </source>
</evidence>
<accession>A0ABX2UCV0</accession>
<name>A0ABX2UCV0_9BURK</name>
<evidence type="ECO:0000313" key="3">
    <source>
        <dbReference type="Proteomes" id="UP000185657"/>
    </source>
</evidence>
<proteinExistence type="predicted"/>